<dbReference type="InterPro" id="IPR003607">
    <property type="entry name" value="HD/PDEase_dom"/>
</dbReference>
<accession>X0W0I0</accession>
<dbReference type="AlphaFoldDB" id="X0W0I0"/>
<dbReference type="InterPro" id="IPR006674">
    <property type="entry name" value="HD_domain"/>
</dbReference>
<dbReference type="PROSITE" id="PS51832">
    <property type="entry name" value="HD_GYP"/>
    <property type="match status" value="1"/>
</dbReference>
<reference evidence="2" key="1">
    <citation type="journal article" date="2014" name="Front. Microbiol.">
        <title>High frequency of phylogenetically diverse reductive dehalogenase-homologous genes in deep subseafloor sedimentary metagenomes.</title>
        <authorList>
            <person name="Kawai M."/>
            <person name="Futagami T."/>
            <person name="Toyoda A."/>
            <person name="Takaki Y."/>
            <person name="Nishi S."/>
            <person name="Hori S."/>
            <person name="Arai W."/>
            <person name="Tsubouchi T."/>
            <person name="Morono Y."/>
            <person name="Uchiyama I."/>
            <person name="Ito T."/>
            <person name="Fujiyama A."/>
            <person name="Inagaki F."/>
            <person name="Takami H."/>
        </authorList>
    </citation>
    <scope>NUCLEOTIDE SEQUENCE</scope>
    <source>
        <strain evidence="2">Expedition CK06-06</strain>
    </source>
</reference>
<dbReference type="EMBL" id="BARS01039903">
    <property type="protein sequence ID" value="GAG24294.1"/>
    <property type="molecule type" value="Genomic_DNA"/>
</dbReference>
<protein>
    <recommendedName>
        <fullName evidence="1">HD-GYP domain-containing protein</fullName>
    </recommendedName>
</protein>
<comment type="caution">
    <text evidence="2">The sequence shown here is derived from an EMBL/GenBank/DDBJ whole genome shotgun (WGS) entry which is preliminary data.</text>
</comment>
<dbReference type="InterPro" id="IPR003018">
    <property type="entry name" value="GAF"/>
</dbReference>
<dbReference type="InterPro" id="IPR029016">
    <property type="entry name" value="GAF-like_dom_sf"/>
</dbReference>
<dbReference type="SMART" id="SM00065">
    <property type="entry name" value="GAF"/>
    <property type="match status" value="1"/>
</dbReference>
<name>X0W0I0_9ZZZZ</name>
<dbReference type="CDD" id="cd00077">
    <property type="entry name" value="HDc"/>
    <property type="match status" value="1"/>
</dbReference>
<dbReference type="Gene3D" id="1.10.3210.10">
    <property type="entry name" value="Hypothetical protein af1432"/>
    <property type="match status" value="1"/>
</dbReference>
<evidence type="ECO:0000313" key="2">
    <source>
        <dbReference type="EMBL" id="GAG24294.1"/>
    </source>
</evidence>
<feature type="domain" description="HD-GYP" evidence="1">
    <location>
        <begin position="191"/>
        <end position="254"/>
    </location>
</feature>
<dbReference type="SUPFAM" id="SSF109604">
    <property type="entry name" value="HD-domain/PDEase-like"/>
    <property type="match status" value="1"/>
</dbReference>
<feature type="non-terminal residue" evidence="2">
    <location>
        <position position="1"/>
    </location>
</feature>
<dbReference type="PANTHER" id="PTHR43155">
    <property type="entry name" value="CYCLIC DI-GMP PHOSPHODIESTERASE PA4108-RELATED"/>
    <property type="match status" value="1"/>
</dbReference>
<evidence type="ECO:0000259" key="1">
    <source>
        <dbReference type="PROSITE" id="PS51832"/>
    </source>
</evidence>
<dbReference type="Gene3D" id="3.30.450.40">
    <property type="match status" value="1"/>
</dbReference>
<dbReference type="Pfam" id="PF13185">
    <property type="entry name" value="GAF_2"/>
    <property type="match status" value="1"/>
</dbReference>
<proteinExistence type="predicted"/>
<dbReference type="SUPFAM" id="SSF55781">
    <property type="entry name" value="GAF domain-like"/>
    <property type="match status" value="1"/>
</dbReference>
<dbReference type="InterPro" id="IPR037522">
    <property type="entry name" value="HD_GYP_dom"/>
</dbReference>
<dbReference type="PANTHER" id="PTHR43155:SF2">
    <property type="entry name" value="CYCLIC DI-GMP PHOSPHODIESTERASE PA4108"/>
    <property type="match status" value="1"/>
</dbReference>
<feature type="non-terminal residue" evidence="2">
    <location>
        <position position="254"/>
    </location>
</feature>
<gene>
    <name evidence="2" type="ORF">S01H1_60903</name>
</gene>
<sequence>KRRLEKLNQELLHKVEELNILNEIMSKFTAISSSTDVFKRAVDIALAIAHADLTRFYVINEAVQEPVEVSSAAADLPPGSLSSATYETRLVRPWTQHIQNSRPAMSALIMEVVSDQIPLLIAENPGTNGLPQGIKSAMIVPLKIRETVFGVLTAFVSQSTKRFTEKDLYYLSFLAQSAAHAIENLALYENIYENLFATLYAFVKAVEARDLYTQQHSSRVTGLSLILGRHLGCSKEELDILNFAGHLHDIGKIG</sequence>
<organism evidence="2">
    <name type="scientific">marine sediment metagenome</name>
    <dbReference type="NCBI Taxonomy" id="412755"/>
    <lineage>
        <taxon>unclassified sequences</taxon>
        <taxon>metagenomes</taxon>
        <taxon>ecological metagenomes</taxon>
    </lineage>
</organism>
<dbReference type="Pfam" id="PF01966">
    <property type="entry name" value="HD"/>
    <property type="match status" value="1"/>
</dbReference>